<dbReference type="PANTHER" id="PTHR36503">
    <property type="entry name" value="BLR2520 PROTEIN"/>
    <property type="match status" value="1"/>
</dbReference>
<gene>
    <name evidence="2" type="ORF">SAMN05421688_0393</name>
</gene>
<dbReference type="Gene3D" id="3.10.180.10">
    <property type="entry name" value="2,3-Dihydroxybiphenyl 1,2-Dioxygenase, domain 1"/>
    <property type="match status" value="1"/>
</dbReference>
<dbReference type="InterPro" id="IPR037523">
    <property type="entry name" value="VOC_core"/>
</dbReference>
<name>A0A1I0V8Y1_9RHOB</name>
<organism evidence="2 3">
    <name type="scientific">Poseidonocella pacifica</name>
    <dbReference type="NCBI Taxonomy" id="871651"/>
    <lineage>
        <taxon>Bacteria</taxon>
        <taxon>Pseudomonadati</taxon>
        <taxon>Pseudomonadota</taxon>
        <taxon>Alphaproteobacteria</taxon>
        <taxon>Rhodobacterales</taxon>
        <taxon>Roseobacteraceae</taxon>
        <taxon>Poseidonocella</taxon>
    </lineage>
</organism>
<evidence type="ECO:0000313" key="2">
    <source>
        <dbReference type="EMBL" id="SFA72507.1"/>
    </source>
</evidence>
<feature type="domain" description="VOC" evidence="1">
    <location>
        <begin position="4"/>
        <end position="124"/>
    </location>
</feature>
<dbReference type="InterPro" id="IPR004360">
    <property type="entry name" value="Glyas_Fos-R_dOase_dom"/>
</dbReference>
<dbReference type="GO" id="GO:0016829">
    <property type="term" value="F:lyase activity"/>
    <property type="evidence" value="ECO:0007669"/>
    <property type="project" value="UniProtKB-KW"/>
</dbReference>
<protein>
    <submittedName>
        <fullName evidence="2">Predicted lactoylglutathione lyase</fullName>
    </submittedName>
</protein>
<reference evidence="2 3" key="1">
    <citation type="submission" date="2016-10" db="EMBL/GenBank/DDBJ databases">
        <authorList>
            <person name="de Groot N.N."/>
        </authorList>
    </citation>
    <scope>NUCLEOTIDE SEQUENCE [LARGE SCALE GENOMIC DNA]</scope>
    <source>
        <strain evidence="2 3">DSM 29316</strain>
    </source>
</reference>
<dbReference type="RefSeq" id="WP_092060066.1">
    <property type="nucleotide sequence ID" value="NZ_FOJU01000001.1"/>
</dbReference>
<evidence type="ECO:0000313" key="3">
    <source>
        <dbReference type="Proteomes" id="UP000198796"/>
    </source>
</evidence>
<dbReference type="SUPFAM" id="SSF54593">
    <property type="entry name" value="Glyoxalase/Bleomycin resistance protein/Dihydroxybiphenyl dioxygenase"/>
    <property type="match status" value="1"/>
</dbReference>
<dbReference type="Proteomes" id="UP000198796">
    <property type="component" value="Unassembled WGS sequence"/>
</dbReference>
<dbReference type="STRING" id="871651.SAMN05421688_0393"/>
<dbReference type="OrthoDB" id="9798430at2"/>
<dbReference type="InterPro" id="IPR029068">
    <property type="entry name" value="Glyas_Bleomycin-R_OHBP_Dase"/>
</dbReference>
<evidence type="ECO:0000259" key="1">
    <source>
        <dbReference type="PROSITE" id="PS51819"/>
    </source>
</evidence>
<proteinExistence type="predicted"/>
<dbReference type="AlphaFoldDB" id="A0A1I0V8Y1"/>
<keyword evidence="2" id="KW-0456">Lyase</keyword>
<dbReference type="PANTHER" id="PTHR36503:SF3">
    <property type="entry name" value="BLR0126 PROTEIN"/>
    <property type="match status" value="1"/>
</dbReference>
<keyword evidence="3" id="KW-1185">Reference proteome</keyword>
<accession>A0A1I0V8Y1</accession>
<dbReference type="Pfam" id="PF00903">
    <property type="entry name" value="Glyoxalase"/>
    <property type="match status" value="1"/>
</dbReference>
<sequence>MAIRLDAVGVTARNLAASVAFYERLGFEFAPWSAEDRHVEAQTGAGRVRLMIDAAKLAEDLIGDVPRPANHAQFALLCDGAAEVDQIAGAMGGAIAIAPFDAPWGQRYATLRDPDGYLVDIFAPL</sequence>
<dbReference type="PROSITE" id="PS51819">
    <property type="entry name" value="VOC"/>
    <property type="match status" value="1"/>
</dbReference>
<dbReference type="EMBL" id="FOJU01000001">
    <property type="protein sequence ID" value="SFA72507.1"/>
    <property type="molecule type" value="Genomic_DNA"/>
</dbReference>